<organism evidence="1 2">
    <name type="scientific">Siminovitchia acidinfaciens</name>
    <dbReference type="NCBI Taxonomy" id="2321395"/>
    <lineage>
        <taxon>Bacteria</taxon>
        <taxon>Bacillati</taxon>
        <taxon>Bacillota</taxon>
        <taxon>Bacilli</taxon>
        <taxon>Bacillales</taxon>
        <taxon>Bacillaceae</taxon>
        <taxon>Siminovitchia</taxon>
    </lineage>
</organism>
<proteinExistence type="predicted"/>
<dbReference type="OrthoDB" id="2691912at2"/>
<evidence type="ECO:0008006" key="3">
    <source>
        <dbReference type="Google" id="ProtNLM"/>
    </source>
</evidence>
<sequence>MKKIAAFLAVAVIAYSIYYDLTIGTLSLDKAVTAVSEINVGTELEQSDNMPYHTKTTKSGDTVISITEELHQGPLPVSIDQLIDDFQTLNKGLKPDEIQINKEYKFPLYRPREE</sequence>
<dbReference type="AlphaFoldDB" id="A0A429XYN9"/>
<evidence type="ECO:0000313" key="2">
    <source>
        <dbReference type="Proteomes" id="UP000287156"/>
    </source>
</evidence>
<dbReference type="Proteomes" id="UP000287156">
    <property type="component" value="Unassembled WGS sequence"/>
</dbReference>
<dbReference type="EMBL" id="QYTV02000005">
    <property type="protein sequence ID" value="RST73829.1"/>
    <property type="molecule type" value="Genomic_DNA"/>
</dbReference>
<gene>
    <name evidence="1" type="ORF">D4T97_013220</name>
</gene>
<keyword evidence="2" id="KW-1185">Reference proteome</keyword>
<protein>
    <recommendedName>
        <fullName evidence="3">LysM domain-containing protein</fullName>
    </recommendedName>
</protein>
<accession>A0A429XYN9</accession>
<name>A0A429XYN9_9BACI</name>
<reference evidence="1" key="1">
    <citation type="submission" date="2018-12" db="EMBL/GenBank/DDBJ databases">
        <authorList>
            <person name="Sun L."/>
            <person name="Chen Z."/>
        </authorList>
    </citation>
    <scope>NUCLEOTIDE SEQUENCE [LARGE SCALE GENOMIC DNA]</scope>
    <source>
        <strain evidence="1">3-2-2</strain>
    </source>
</reference>
<dbReference type="RefSeq" id="WP_126051215.1">
    <property type="nucleotide sequence ID" value="NZ_QYTV02000005.1"/>
</dbReference>
<evidence type="ECO:0000313" key="1">
    <source>
        <dbReference type="EMBL" id="RST73829.1"/>
    </source>
</evidence>
<comment type="caution">
    <text evidence="1">The sequence shown here is derived from an EMBL/GenBank/DDBJ whole genome shotgun (WGS) entry which is preliminary data.</text>
</comment>